<keyword evidence="2" id="KW-1185">Reference proteome</keyword>
<sequence>MPVSARPIFARRLTTSAQVHPRFLPYMHGSKPLLRGPPMRRLPAYMAVACIGYAAVKYGNKGSETAATQDTRLSEDRVALLDAYGGRESLEELEMASRIYSMQQQQGRK</sequence>
<organism evidence="2">
    <name type="scientific">Grosmannia clavigera (strain kw1407 / UAMH 11150)</name>
    <name type="common">Blue stain fungus</name>
    <name type="synonym">Graphiocladiella clavigera</name>
    <dbReference type="NCBI Taxonomy" id="655863"/>
    <lineage>
        <taxon>Eukaryota</taxon>
        <taxon>Fungi</taxon>
        <taxon>Dikarya</taxon>
        <taxon>Ascomycota</taxon>
        <taxon>Pezizomycotina</taxon>
        <taxon>Sordariomycetes</taxon>
        <taxon>Sordariomycetidae</taxon>
        <taxon>Ophiostomatales</taxon>
        <taxon>Ophiostomataceae</taxon>
        <taxon>Leptographium</taxon>
    </lineage>
</organism>
<evidence type="ECO:0000313" key="1">
    <source>
        <dbReference type="EMBL" id="EFX02261.1"/>
    </source>
</evidence>
<dbReference type="InParanoid" id="F0XIV2"/>
<protein>
    <submittedName>
        <fullName evidence="1">Uncharacterized protein</fullName>
    </submittedName>
</protein>
<gene>
    <name evidence="1" type="ORF">CMQ_2310</name>
</gene>
<dbReference type="OrthoDB" id="4338954at2759"/>
<name>F0XIV2_GROCL</name>
<reference evidence="1 2" key="1">
    <citation type="journal article" date="2011" name="Proc. Natl. Acad. Sci. U.S.A.">
        <title>Genome and transcriptome analyses of the mountain pine beetle-fungal symbiont Grosmannia clavigera, a lodgepole pine pathogen.</title>
        <authorList>
            <person name="DiGuistini S."/>
            <person name="Wang Y."/>
            <person name="Liao N.Y."/>
            <person name="Taylor G."/>
            <person name="Tanguay P."/>
            <person name="Feau N."/>
            <person name="Henrissat B."/>
            <person name="Chan S.K."/>
            <person name="Hesse-Orce U."/>
            <person name="Alamouti S.M."/>
            <person name="Tsui C.K.M."/>
            <person name="Docking R.T."/>
            <person name="Levasseur A."/>
            <person name="Haridas S."/>
            <person name="Robertson G."/>
            <person name="Birol I."/>
            <person name="Holt R.A."/>
            <person name="Marra M.A."/>
            <person name="Hamelin R.C."/>
            <person name="Hirst M."/>
            <person name="Jones S.J.M."/>
            <person name="Bohlmann J."/>
            <person name="Breuil C."/>
        </authorList>
    </citation>
    <scope>NUCLEOTIDE SEQUENCE [LARGE SCALE GENOMIC DNA]</scope>
    <source>
        <strain evidence="2">kw1407 / UAMH 11150</strain>
    </source>
</reference>
<dbReference type="RefSeq" id="XP_014171743.1">
    <property type="nucleotide sequence ID" value="XM_014316268.1"/>
</dbReference>
<dbReference type="eggNOG" id="ENOG502T72X">
    <property type="taxonomic scope" value="Eukaryota"/>
</dbReference>
<proteinExistence type="predicted"/>
<evidence type="ECO:0000313" key="2">
    <source>
        <dbReference type="Proteomes" id="UP000007796"/>
    </source>
</evidence>
<dbReference type="GeneID" id="25975286"/>
<dbReference type="STRING" id="655863.F0XIV2"/>
<dbReference type="AlphaFoldDB" id="F0XIV2"/>
<dbReference type="EMBL" id="GL629782">
    <property type="protein sequence ID" value="EFX02261.1"/>
    <property type="molecule type" value="Genomic_DNA"/>
</dbReference>
<dbReference type="HOGENOM" id="CLU_158824_0_0_1"/>
<accession>F0XIV2</accession>
<dbReference type="Proteomes" id="UP000007796">
    <property type="component" value="Unassembled WGS sequence"/>
</dbReference>